<dbReference type="CDD" id="cd06170">
    <property type="entry name" value="LuxR_C_like"/>
    <property type="match status" value="1"/>
</dbReference>
<sequence>MTTRKNLMNETVFVVDDDEAVRDALTMLFKASGLAVESFASAAAFLHSYRRGQSGCLVLDLRMPGMSGLALQEEMARRQIGIPIVFLSGHADVPVAVRALKQGAVDFIEKPIDSQRLLPAVQEALKLEARKRLAETPTSQPAIDDARFADLTQREREVLTLVWEGRTNKAIAEEMGISVKTVEFHRARLCEKLQVASLADFFRQNARPGA</sequence>
<dbReference type="Pfam" id="PF00196">
    <property type="entry name" value="GerE"/>
    <property type="match status" value="1"/>
</dbReference>
<feature type="domain" description="HTH luxR-type" evidence="7">
    <location>
        <begin position="144"/>
        <end position="209"/>
    </location>
</feature>
<dbReference type="InterPro" id="IPR011006">
    <property type="entry name" value="CheY-like_superfamily"/>
</dbReference>
<dbReference type="PANTHER" id="PTHR44688:SF16">
    <property type="entry name" value="DNA-BINDING TRANSCRIPTIONAL ACTIVATOR DEVR_DOSR"/>
    <property type="match status" value="1"/>
</dbReference>
<dbReference type="OrthoDB" id="9802186at2"/>
<accession>A0A239FMJ5</accession>
<evidence type="ECO:0000259" key="8">
    <source>
        <dbReference type="PROSITE" id="PS50110"/>
    </source>
</evidence>
<dbReference type="InterPro" id="IPR001789">
    <property type="entry name" value="Sig_transdc_resp-reg_receiver"/>
</dbReference>
<dbReference type="GO" id="GO:0003677">
    <property type="term" value="F:DNA binding"/>
    <property type="evidence" value="ECO:0007669"/>
    <property type="project" value="UniProtKB-KW"/>
</dbReference>
<dbReference type="InterPro" id="IPR000792">
    <property type="entry name" value="Tscrpt_reg_LuxR_C"/>
</dbReference>
<evidence type="ECO:0000256" key="3">
    <source>
        <dbReference type="ARBA" id="ARBA00023015"/>
    </source>
</evidence>
<organism evidence="9 10">
    <name type="scientific">Noviherbaspirillum humi</name>
    <dbReference type="NCBI Taxonomy" id="1688639"/>
    <lineage>
        <taxon>Bacteria</taxon>
        <taxon>Pseudomonadati</taxon>
        <taxon>Pseudomonadota</taxon>
        <taxon>Betaproteobacteria</taxon>
        <taxon>Burkholderiales</taxon>
        <taxon>Oxalobacteraceae</taxon>
        <taxon>Noviherbaspirillum</taxon>
    </lineage>
</organism>
<evidence type="ECO:0000256" key="4">
    <source>
        <dbReference type="ARBA" id="ARBA00023125"/>
    </source>
</evidence>
<evidence type="ECO:0000256" key="5">
    <source>
        <dbReference type="ARBA" id="ARBA00023163"/>
    </source>
</evidence>
<keyword evidence="1 6" id="KW-0597">Phosphoprotein</keyword>
<dbReference type="Gene3D" id="3.40.50.2300">
    <property type="match status" value="1"/>
</dbReference>
<dbReference type="PANTHER" id="PTHR44688">
    <property type="entry name" value="DNA-BINDING TRANSCRIPTIONAL ACTIVATOR DEVR_DOSR"/>
    <property type="match status" value="1"/>
</dbReference>
<dbReference type="SMART" id="SM00448">
    <property type="entry name" value="REC"/>
    <property type="match status" value="1"/>
</dbReference>
<evidence type="ECO:0000259" key="7">
    <source>
        <dbReference type="PROSITE" id="PS50043"/>
    </source>
</evidence>
<proteinExistence type="predicted"/>
<dbReference type="InterPro" id="IPR016032">
    <property type="entry name" value="Sig_transdc_resp-reg_C-effctor"/>
</dbReference>
<evidence type="ECO:0000256" key="6">
    <source>
        <dbReference type="PROSITE-ProRule" id="PRU00169"/>
    </source>
</evidence>
<gene>
    <name evidence="9" type="ORF">SAMN06265795_10415</name>
</gene>
<dbReference type="Gene3D" id="1.10.10.10">
    <property type="entry name" value="Winged helix-like DNA-binding domain superfamily/Winged helix DNA-binding domain"/>
    <property type="match status" value="1"/>
</dbReference>
<dbReference type="Pfam" id="PF00072">
    <property type="entry name" value="Response_reg"/>
    <property type="match status" value="1"/>
</dbReference>
<dbReference type="InterPro" id="IPR036388">
    <property type="entry name" value="WH-like_DNA-bd_sf"/>
</dbReference>
<keyword evidence="10" id="KW-1185">Reference proteome</keyword>
<evidence type="ECO:0000256" key="1">
    <source>
        <dbReference type="ARBA" id="ARBA00022553"/>
    </source>
</evidence>
<dbReference type="EMBL" id="FZOT01000004">
    <property type="protein sequence ID" value="SNS58176.1"/>
    <property type="molecule type" value="Genomic_DNA"/>
</dbReference>
<evidence type="ECO:0000256" key="2">
    <source>
        <dbReference type="ARBA" id="ARBA00023012"/>
    </source>
</evidence>
<dbReference type="PROSITE" id="PS00622">
    <property type="entry name" value="HTH_LUXR_1"/>
    <property type="match status" value="1"/>
</dbReference>
<evidence type="ECO:0000313" key="10">
    <source>
        <dbReference type="Proteomes" id="UP000198284"/>
    </source>
</evidence>
<dbReference type="CDD" id="cd17537">
    <property type="entry name" value="REC_FixJ"/>
    <property type="match status" value="1"/>
</dbReference>
<dbReference type="AlphaFoldDB" id="A0A239FMJ5"/>
<dbReference type="GO" id="GO:0006355">
    <property type="term" value="P:regulation of DNA-templated transcription"/>
    <property type="evidence" value="ECO:0007669"/>
    <property type="project" value="InterPro"/>
</dbReference>
<dbReference type="PRINTS" id="PR00038">
    <property type="entry name" value="HTHLUXR"/>
</dbReference>
<dbReference type="SUPFAM" id="SSF52172">
    <property type="entry name" value="CheY-like"/>
    <property type="match status" value="1"/>
</dbReference>
<evidence type="ECO:0000313" key="9">
    <source>
        <dbReference type="EMBL" id="SNS58176.1"/>
    </source>
</evidence>
<dbReference type="PROSITE" id="PS50110">
    <property type="entry name" value="RESPONSE_REGULATORY"/>
    <property type="match status" value="1"/>
</dbReference>
<reference evidence="9 10" key="1">
    <citation type="submission" date="2017-06" db="EMBL/GenBank/DDBJ databases">
        <authorList>
            <person name="Kim H.J."/>
            <person name="Triplett B.A."/>
        </authorList>
    </citation>
    <scope>NUCLEOTIDE SEQUENCE [LARGE SCALE GENOMIC DNA]</scope>
    <source>
        <strain evidence="9 10">U15</strain>
    </source>
</reference>
<feature type="modified residue" description="4-aspartylphosphate" evidence="6">
    <location>
        <position position="60"/>
    </location>
</feature>
<dbReference type="SMART" id="SM00421">
    <property type="entry name" value="HTH_LUXR"/>
    <property type="match status" value="1"/>
</dbReference>
<keyword evidence="5" id="KW-0804">Transcription</keyword>
<keyword evidence="4" id="KW-0238">DNA-binding</keyword>
<protein>
    <submittedName>
        <fullName evidence="9">Two component transcriptional regulator, LuxR family</fullName>
    </submittedName>
</protein>
<dbReference type="Proteomes" id="UP000198284">
    <property type="component" value="Unassembled WGS sequence"/>
</dbReference>
<dbReference type="GO" id="GO:0000160">
    <property type="term" value="P:phosphorelay signal transduction system"/>
    <property type="evidence" value="ECO:0007669"/>
    <property type="project" value="UniProtKB-KW"/>
</dbReference>
<feature type="domain" description="Response regulatory" evidence="8">
    <location>
        <begin position="11"/>
        <end position="125"/>
    </location>
</feature>
<dbReference type="FunFam" id="3.40.50.2300:FF:000018">
    <property type="entry name" value="DNA-binding transcriptional regulator NtrC"/>
    <property type="match status" value="1"/>
</dbReference>
<keyword evidence="2" id="KW-0902">Two-component regulatory system</keyword>
<dbReference type="PROSITE" id="PS50043">
    <property type="entry name" value="HTH_LUXR_2"/>
    <property type="match status" value="1"/>
</dbReference>
<name>A0A239FMJ5_9BURK</name>
<dbReference type="SUPFAM" id="SSF46894">
    <property type="entry name" value="C-terminal effector domain of the bipartite response regulators"/>
    <property type="match status" value="1"/>
</dbReference>
<keyword evidence="3" id="KW-0805">Transcription regulation</keyword>